<dbReference type="AlphaFoldDB" id="A0A6A6MWD8"/>
<organism evidence="2 3">
    <name type="scientific">Hevea brasiliensis</name>
    <name type="common">Para rubber tree</name>
    <name type="synonym">Siphonia brasiliensis</name>
    <dbReference type="NCBI Taxonomy" id="3981"/>
    <lineage>
        <taxon>Eukaryota</taxon>
        <taxon>Viridiplantae</taxon>
        <taxon>Streptophyta</taxon>
        <taxon>Embryophyta</taxon>
        <taxon>Tracheophyta</taxon>
        <taxon>Spermatophyta</taxon>
        <taxon>Magnoliopsida</taxon>
        <taxon>eudicotyledons</taxon>
        <taxon>Gunneridae</taxon>
        <taxon>Pentapetalae</taxon>
        <taxon>rosids</taxon>
        <taxon>fabids</taxon>
        <taxon>Malpighiales</taxon>
        <taxon>Euphorbiaceae</taxon>
        <taxon>Crotonoideae</taxon>
        <taxon>Micrandreae</taxon>
        <taxon>Hevea</taxon>
    </lineage>
</organism>
<evidence type="ECO:0000313" key="1">
    <source>
        <dbReference type="EMBL" id="KAF2316496.1"/>
    </source>
</evidence>
<evidence type="ECO:0000313" key="3">
    <source>
        <dbReference type="Proteomes" id="UP000467840"/>
    </source>
</evidence>
<name>A0A6A6MWD8_HEVBR</name>
<accession>A0A6A6MWD8</accession>
<reference evidence="2 3" key="1">
    <citation type="journal article" date="2020" name="Mol. Plant">
        <title>The Chromosome-Based Rubber Tree Genome Provides New Insights into Spurge Genome Evolution and Rubber Biosynthesis.</title>
        <authorList>
            <person name="Liu J."/>
            <person name="Shi C."/>
            <person name="Shi C.C."/>
            <person name="Li W."/>
            <person name="Zhang Q.J."/>
            <person name="Zhang Y."/>
            <person name="Li K."/>
            <person name="Lu H.F."/>
            <person name="Shi C."/>
            <person name="Zhu S.T."/>
            <person name="Xiao Z.Y."/>
            <person name="Nan H."/>
            <person name="Yue Y."/>
            <person name="Zhu X.G."/>
            <person name="Wu Y."/>
            <person name="Hong X.N."/>
            <person name="Fan G.Y."/>
            <person name="Tong Y."/>
            <person name="Zhang D."/>
            <person name="Mao C.L."/>
            <person name="Liu Y.L."/>
            <person name="Hao S.J."/>
            <person name="Liu W.Q."/>
            <person name="Lv M.Q."/>
            <person name="Zhang H.B."/>
            <person name="Liu Y."/>
            <person name="Hu-Tang G.R."/>
            <person name="Wang J.P."/>
            <person name="Wang J.H."/>
            <person name="Sun Y.H."/>
            <person name="Ni S.B."/>
            <person name="Chen W.B."/>
            <person name="Zhang X.C."/>
            <person name="Jiao Y.N."/>
            <person name="Eichler E.E."/>
            <person name="Li G.H."/>
            <person name="Liu X."/>
            <person name="Gao L.Z."/>
        </authorList>
    </citation>
    <scope>NUCLEOTIDE SEQUENCE [LARGE SCALE GENOMIC DNA]</scope>
    <source>
        <strain evidence="3">cv. GT1</strain>
        <tissue evidence="2">Leaf</tissue>
    </source>
</reference>
<dbReference type="EMBL" id="JAAGAX010000005">
    <property type="protein sequence ID" value="KAF2316496.1"/>
    <property type="molecule type" value="Genomic_DNA"/>
</dbReference>
<keyword evidence="3" id="KW-1185">Reference proteome</keyword>
<dbReference type="Proteomes" id="UP000467840">
    <property type="component" value="Chromosome 15"/>
</dbReference>
<proteinExistence type="predicted"/>
<evidence type="ECO:0000313" key="2">
    <source>
        <dbReference type="EMBL" id="KAF2316513.1"/>
    </source>
</evidence>
<comment type="caution">
    <text evidence="2">The sequence shown here is derived from an EMBL/GenBank/DDBJ whole genome shotgun (WGS) entry which is preliminary data.</text>
</comment>
<sequence length="124" mass="13947">MKICACPDVSIINFNVSNGHQHLNAWPLLVGDSGRMFLEEPRRRSIELKDVNFERIGKISCGGRGSEEEERIADRLKEPLKFASVSKAHKDFVKCGWHLIKTNNLVQYAIAAVTCRGVSMEYGL</sequence>
<protein>
    <submittedName>
        <fullName evidence="2">Uncharacterized protein</fullName>
    </submittedName>
</protein>
<dbReference type="EMBL" id="JAAGAX010000005">
    <property type="protein sequence ID" value="KAF2316513.1"/>
    <property type="molecule type" value="Genomic_DNA"/>
</dbReference>
<gene>
    <name evidence="1" type="ORF">GH714_041837</name>
    <name evidence="2" type="ORF">GH714_041854</name>
</gene>